<sequence length="123" mass="13538">MNTRLVKVKREIGEKSCCNKITNCKSTNLVIEKAQPSTEVMDKLMDEDTEAVKAASMWAELLEKTGHVDDMGSKQGDETIDTSKKNESAKKPPMKKTTGARKIGRGIVIQEPVVVQAKEDNSS</sequence>
<evidence type="ECO:0000256" key="1">
    <source>
        <dbReference type="SAM" id="MobiDB-lite"/>
    </source>
</evidence>
<dbReference type="EMBL" id="JAVIJP010000005">
    <property type="protein sequence ID" value="KAL3653923.1"/>
    <property type="molecule type" value="Genomic_DNA"/>
</dbReference>
<dbReference type="Proteomes" id="UP001632038">
    <property type="component" value="Unassembled WGS sequence"/>
</dbReference>
<proteinExistence type="predicted"/>
<comment type="caution">
    <text evidence="2">The sequence shown here is derived from an EMBL/GenBank/DDBJ whole genome shotgun (WGS) entry which is preliminary data.</text>
</comment>
<evidence type="ECO:0000313" key="2">
    <source>
        <dbReference type="EMBL" id="KAL3653923.1"/>
    </source>
</evidence>
<evidence type="ECO:0000313" key="3">
    <source>
        <dbReference type="Proteomes" id="UP001632038"/>
    </source>
</evidence>
<feature type="compositionally biased region" description="Basic and acidic residues" evidence="1">
    <location>
        <begin position="65"/>
        <end position="90"/>
    </location>
</feature>
<accession>A0ABD3EHN4</accession>
<name>A0ABD3EHN4_9LAMI</name>
<organism evidence="2 3">
    <name type="scientific">Castilleja foliolosa</name>
    <dbReference type="NCBI Taxonomy" id="1961234"/>
    <lineage>
        <taxon>Eukaryota</taxon>
        <taxon>Viridiplantae</taxon>
        <taxon>Streptophyta</taxon>
        <taxon>Embryophyta</taxon>
        <taxon>Tracheophyta</taxon>
        <taxon>Spermatophyta</taxon>
        <taxon>Magnoliopsida</taxon>
        <taxon>eudicotyledons</taxon>
        <taxon>Gunneridae</taxon>
        <taxon>Pentapetalae</taxon>
        <taxon>asterids</taxon>
        <taxon>lamiids</taxon>
        <taxon>Lamiales</taxon>
        <taxon>Orobanchaceae</taxon>
        <taxon>Pedicularideae</taxon>
        <taxon>Castillejinae</taxon>
        <taxon>Castilleja</taxon>
    </lineage>
</organism>
<dbReference type="AlphaFoldDB" id="A0ABD3EHN4"/>
<feature type="compositionally biased region" description="Basic residues" evidence="1">
    <location>
        <begin position="92"/>
        <end position="103"/>
    </location>
</feature>
<feature type="region of interest" description="Disordered" evidence="1">
    <location>
        <begin position="65"/>
        <end position="103"/>
    </location>
</feature>
<keyword evidence="3" id="KW-1185">Reference proteome</keyword>
<protein>
    <submittedName>
        <fullName evidence="2">Uncharacterized protein</fullName>
    </submittedName>
</protein>
<reference evidence="3" key="1">
    <citation type="journal article" date="2024" name="IScience">
        <title>Strigolactones Initiate the Formation of Haustorium-like Structures in Castilleja.</title>
        <authorList>
            <person name="Buerger M."/>
            <person name="Peterson D."/>
            <person name="Chory J."/>
        </authorList>
    </citation>
    <scope>NUCLEOTIDE SEQUENCE [LARGE SCALE GENOMIC DNA]</scope>
</reference>
<gene>
    <name evidence="2" type="ORF">CASFOL_003604</name>
</gene>